<name>A0A8H3FEN5_9LECA</name>
<dbReference type="Pfam" id="PF13391">
    <property type="entry name" value="HNH_2"/>
    <property type="match status" value="1"/>
</dbReference>
<accession>A0A8H3FEN5</accession>
<reference evidence="3" key="1">
    <citation type="submission" date="2021-03" db="EMBL/GenBank/DDBJ databases">
        <authorList>
            <person name="Tagirdzhanova G."/>
        </authorList>
    </citation>
    <scope>NUCLEOTIDE SEQUENCE</scope>
</reference>
<dbReference type="AlphaFoldDB" id="A0A8H3FEN5"/>
<dbReference type="EMBL" id="CAJPDS010000030">
    <property type="protein sequence ID" value="CAF9922245.1"/>
    <property type="molecule type" value="Genomic_DNA"/>
</dbReference>
<dbReference type="OrthoDB" id="5386595at2759"/>
<feature type="compositionally biased region" description="Acidic residues" evidence="1">
    <location>
        <begin position="213"/>
        <end position="238"/>
    </location>
</feature>
<keyword evidence="4" id="KW-1185">Reference proteome</keyword>
<protein>
    <recommendedName>
        <fullName evidence="2">HNH nuclease domain-containing protein</fullName>
    </recommendedName>
</protein>
<evidence type="ECO:0000259" key="2">
    <source>
        <dbReference type="Pfam" id="PF13391"/>
    </source>
</evidence>
<gene>
    <name evidence="3" type="ORF">HETSPECPRED_005016</name>
</gene>
<feature type="region of interest" description="Disordered" evidence="1">
    <location>
        <begin position="205"/>
        <end position="238"/>
    </location>
</feature>
<sequence>MVKCAHIVPFCFDSKGLSYLFGTDDAALSSSRNGLFLNRVIKGGWDNGWIAIVPDGSVEATPTEWKLVLLNESIRSNMVYRSAGKKGASIVRWNDIDGQRLRFRNDNRPARRYLYFRYVMAYFHARKGQYPDYEEKLPPGRMWASPGKEGGYLRKSVLRAMAERIGDVTLPQELITAGTFVDTEPESGREIDGKIATIELSARIKSKEQGTVLDEEEDHKDDEEDDDEDEEEDEETAE</sequence>
<dbReference type="InterPro" id="IPR003615">
    <property type="entry name" value="HNH_nuc"/>
</dbReference>
<dbReference type="Proteomes" id="UP000664521">
    <property type="component" value="Unassembled WGS sequence"/>
</dbReference>
<evidence type="ECO:0000313" key="4">
    <source>
        <dbReference type="Proteomes" id="UP000664521"/>
    </source>
</evidence>
<organism evidence="3 4">
    <name type="scientific">Heterodermia speciosa</name>
    <dbReference type="NCBI Taxonomy" id="116794"/>
    <lineage>
        <taxon>Eukaryota</taxon>
        <taxon>Fungi</taxon>
        <taxon>Dikarya</taxon>
        <taxon>Ascomycota</taxon>
        <taxon>Pezizomycotina</taxon>
        <taxon>Lecanoromycetes</taxon>
        <taxon>OSLEUM clade</taxon>
        <taxon>Lecanoromycetidae</taxon>
        <taxon>Caliciales</taxon>
        <taxon>Physciaceae</taxon>
        <taxon>Heterodermia</taxon>
    </lineage>
</organism>
<proteinExistence type="predicted"/>
<evidence type="ECO:0000313" key="3">
    <source>
        <dbReference type="EMBL" id="CAF9922245.1"/>
    </source>
</evidence>
<evidence type="ECO:0000256" key="1">
    <source>
        <dbReference type="SAM" id="MobiDB-lite"/>
    </source>
</evidence>
<comment type="caution">
    <text evidence="3">The sequence shown here is derived from an EMBL/GenBank/DDBJ whole genome shotgun (WGS) entry which is preliminary data.</text>
</comment>
<feature type="domain" description="HNH nuclease" evidence="2">
    <location>
        <begin position="2"/>
        <end position="53"/>
    </location>
</feature>